<dbReference type="Gene3D" id="1.10.4020.10">
    <property type="entry name" value="DNA breaking-rejoining enzymes"/>
    <property type="match status" value="2"/>
</dbReference>
<dbReference type="SUPFAM" id="SSF47353">
    <property type="entry name" value="Retrovirus capsid dimerization domain-like"/>
    <property type="match status" value="2"/>
</dbReference>
<protein>
    <recommendedName>
        <fullName evidence="2">SCAN box domain-containing protein</fullName>
    </recommendedName>
</protein>
<dbReference type="PANTHER" id="PTHR46888:SF10">
    <property type="match status" value="1"/>
</dbReference>
<reference evidence="4" key="1">
    <citation type="journal article" date="2016" name="Nature">
        <title>Genome evolution in the allotetraploid frog Xenopus laevis.</title>
        <authorList>
            <person name="Session A.M."/>
            <person name="Uno Y."/>
            <person name="Kwon T."/>
            <person name="Chapman J.A."/>
            <person name="Toyoda A."/>
            <person name="Takahashi S."/>
            <person name="Fukui A."/>
            <person name="Hikosaka A."/>
            <person name="Suzuki A."/>
            <person name="Kondo M."/>
            <person name="van Heeringen S.J."/>
            <person name="Quigley I."/>
            <person name="Heinz S."/>
            <person name="Ogino H."/>
            <person name="Ochi H."/>
            <person name="Hellsten U."/>
            <person name="Lyons J.B."/>
            <person name="Simakov O."/>
            <person name="Putnam N."/>
            <person name="Stites J."/>
            <person name="Kuroki Y."/>
            <person name="Tanaka T."/>
            <person name="Michiue T."/>
            <person name="Watanabe M."/>
            <person name="Bogdanovic O."/>
            <person name="Lister R."/>
            <person name="Georgiou G."/>
            <person name="Paranjpe S.S."/>
            <person name="van Kruijsbergen I."/>
            <person name="Shu S."/>
            <person name="Carlson J."/>
            <person name="Kinoshita T."/>
            <person name="Ohta Y."/>
            <person name="Mawaribuchi S."/>
            <person name="Jenkins J."/>
            <person name="Grimwood J."/>
            <person name="Schmutz J."/>
            <person name="Mitros T."/>
            <person name="Mozaffari S.V."/>
            <person name="Suzuki Y."/>
            <person name="Haramoto Y."/>
            <person name="Yamamoto T.S."/>
            <person name="Takagi C."/>
            <person name="Heald R."/>
            <person name="Miller K."/>
            <person name="Haudenschild C."/>
            <person name="Kitzman J."/>
            <person name="Nakayama T."/>
            <person name="Izutsu Y."/>
            <person name="Robert J."/>
            <person name="Fortriede J."/>
            <person name="Burns K."/>
            <person name="Lotay V."/>
            <person name="Karimi K."/>
            <person name="Yasuoka Y."/>
            <person name="Dichmann D.S."/>
            <person name="Flajnik M.F."/>
            <person name="Houston D.W."/>
            <person name="Shendure J."/>
            <person name="DuPasquier L."/>
            <person name="Vize P.D."/>
            <person name="Zorn A.M."/>
            <person name="Ito M."/>
            <person name="Marcotte E.M."/>
            <person name="Wallingford J.B."/>
            <person name="Ito Y."/>
            <person name="Asashima M."/>
            <person name="Ueno N."/>
            <person name="Matsuda Y."/>
            <person name="Veenstra G.J."/>
            <person name="Fujiyama A."/>
            <person name="Harland R.M."/>
            <person name="Taira M."/>
            <person name="Rokhsar D.S."/>
        </authorList>
    </citation>
    <scope>NUCLEOTIDE SEQUENCE [LARGE SCALE GENOMIC DNA]</scope>
    <source>
        <strain evidence="4">J</strain>
    </source>
</reference>
<dbReference type="AlphaFoldDB" id="A0A974C0J6"/>
<evidence type="ECO:0000259" key="2">
    <source>
        <dbReference type="Pfam" id="PF02023"/>
    </source>
</evidence>
<dbReference type="Proteomes" id="UP000694892">
    <property type="component" value="Chromosome 9_10L"/>
</dbReference>
<dbReference type="PANTHER" id="PTHR46888">
    <property type="entry name" value="ZINC KNUCKLE DOMAINCONTAINING PROTEIN-RELATED"/>
    <property type="match status" value="1"/>
</dbReference>
<dbReference type="OMA" id="ERWMNTS"/>
<accession>A0A974C0J6</accession>
<dbReference type="InterPro" id="IPR038269">
    <property type="entry name" value="SCAN_sf"/>
</dbReference>
<dbReference type="EMBL" id="CM004482">
    <property type="protein sequence ID" value="OCT64211.1"/>
    <property type="molecule type" value="Genomic_DNA"/>
</dbReference>
<feature type="domain" description="SCAN box" evidence="2">
    <location>
        <begin position="264"/>
        <end position="351"/>
    </location>
</feature>
<proteinExistence type="predicted"/>
<evidence type="ECO:0000256" key="1">
    <source>
        <dbReference type="SAM" id="MobiDB-lite"/>
    </source>
</evidence>
<feature type="region of interest" description="Disordered" evidence="1">
    <location>
        <begin position="529"/>
        <end position="569"/>
    </location>
</feature>
<feature type="region of interest" description="Disordered" evidence="1">
    <location>
        <begin position="36"/>
        <end position="59"/>
    </location>
</feature>
<sequence length="569" mass="65591">MSVHARHWHLEQAAFGIMSTTDSNSATDKMAISGAEEVAETKQQAAQPPSERPQERDAGSAIAWQEAPEPAQNKNNASLPLGSRNIAVPICPDNAPQIPKLDCHQTADIGPLLQVRLLINELVHTHTAILGSEATILQSEMFLRLQKDVFKSAGQAQNQWHKRLIEDPQHNRKATLEMAQMQLCYSKSGSLSPPFSDDHFPQFQDVSEDIDCVMHNVPEPESVFFQPDTMKNKAIGCYCDVSVGACSDYTIIKEALLKPYGAEPEIHRVRFRTMARKTEESFTSFNQRLQYRYERWMNTSNIKEFKDCYKPLVLEQLLKKCPAEVRQKILNEKGCTPYQAAKIADEIMHLHQETAFQPRLKKCPPPPKIDGKIDEFLQYFVAHKDNILDLLDLFECRCMLRNLPKSRWVQYLCRKLKWKVLDMCLSENKYDYEFIKAKILRTYAITPESHWKKFRTIQRPADQTFTVFYHHLLSHYNRWMEAYEVKTFGQCTDLMVAEQLLTQCPPEVRSMITKQRGLNPEAVARIAEEHLNLSKSAKESKSRRSMSRRFTESRPSQCKQSHKKDSLQA</sequence>
<feature type="compositionally biased region" description="Basic and acidic residues" evidence="1">
    <location>
        <begin position="529"/>
        <end position="542"/>
    </location>
</feature>
<dbReference type="InterPro" id="IPR003309">
    <property type="entry name" value="SCAN_dom"/>
</dbReference>
<dbReference type="Pfam" id="PF02023">
    <property type="entry name" value="SCAN"/>
    <property type="match status" value="2"/>
</dbReference>
<name>A0A974C0J6_XENLA</name>
<feature type="domain" description="SCAN box" evidence="2">
    <location>
        <begin position="447"/>
        <end position="531"/>
    </location>
</feature>
<gene>
    <name evidence="3" type="ORF">XELAEV_18045314mg</name>
</gene>
<organism evidence="3 4">
    <name type="scientific">Xenopus laevis</name>
    <name type="common">African clawed frog</name>
    <dbReference type="NCBI Taxonomy" id="8355"/>
    <lineage>
        <taxon>Eukaryota</taxon>
        <taxon>Metazoa</taxon>
        <taxon>Chordata</taxon>
        <taxon>Craniata</taxon>
        <taxon>Vertebrata</taxon>
        <taxon>Euteleostomi</taxon>
        <taxon>Amphibia</taxon>
        <taxon>Batrachia</taxon>
        <taxon>Anura</taxon>
        <taxon>Pipoidea</taxon>
        <taxon>Pipidae</taxon>
        <taxon>Xenopodinae</taxon>
        <taxon>Xenopus</taxon>
        <taxon>Xenopus</taxon>
    </lineage>
</organism>
<evidence type="ECO:0000313" key="3">
    <source>
        <dbReference type="EMBL" id="OCT64211.1"/>
    </source>
</evidence>
<evidence type="ECO:0000313" key="4">
    <source>
        <dbReference type="Proteomes" id="UP000694892"/>
    </source>
</evidence>